<organism evidence="3">
    <name type="scientific">Cacopsylla melanoneura</name>
    <dbReference type="NCBI Taxonomy" id="428564"/>
    <lineage>
        <taxon>Eukaryota</taxon>
        <taxon>Metazoa</taxon>
        <taxon>Ecdysozoa</taxon>
        <taxon>Arthropoda</taxon>
        <taxon>Hexapoda</taxon>
        <taxon>Insecta</taxon>
        <taxon>Pterygota</taxon>
        <taxon>Neoptera</taxon>
        <taxon>Paraneoptera</taxon>
        <taxon>Hemiptera</taxon>
        <taxon>Sternorrhyncha</taxon>
        <taxon>Psylloidea</taxon>
        <taxon>Psyllidae</taxon>
        <taxon>Psyllinae</taxon>
        <taxon>Cacopsylla</taxon>
    </lineage>
</organism>
<evidence type="ECO:0000256" key="2">
    <source>
        <dbReference type="SAM" id="MobiDB-lite"/>
    </source>
</evidence>
<sequence>MSIRAPLRWKEWIPLATQQQRLRNLIQIMAYNMQHDKKVNNDIIDKYSYYYTLHATTMSSPMYMSEKVESEHPKWMEVEFSIEQGTFTGVIIRLWSHNLRTQTDAVISVSGVYFSGLVYIGPRLLQTDPVLFKGNSLIFFMHGGYFTCPNNFLNEQPEYARITNISLKPKQVRSSYTINMLSKLHYLQQEIKRQSAECDFVREKIAEGGNPSDKFANSSATLRKLLSKNKPKPSLEQLTNVKKLIEDARFRVGLLKQEKIKMEGQVEERHVIRDRDKDLINDLGCDLMNKYRTLNKDMNRLKERKKHNEERKHIVMNVTSQLLHRRQQLIADLNYIFPIEEVSEDELKICSVPLPNSEHLSDSSSDSAPAVALGLVVSLIQAISTFLSLPLRYPVIQMSSRSKVIDPITVDIPDSEREFALYPRGSSYRHQFHYGVYLINKNIAQLRLDCGLNTADLRPTLANLYSLLNLKRSLGVDGLSRHRSMSGSTLESSSLGTSPSSSHTPSSSPSPSLFFHKTLSDPIMKRNINPVLASSSPSSNFFPSSIDWSAPVLMFTVESPGINTSSSSVDRSDPILINNTKSTLATSSPNSVDSAGSGGGQYEYSQVNSQHESVVR</sequence>
<feature type="region of interest" description="Disordered" evidence="2">
    <location>
        <begin position="485"/>
        <end position="512"/>
    </location>
</feature>
<dbReference type="GO" id="GO:0005768">
    <property type="term" value="C:endosome"/>
    <property type="evidence" value="ECO:0007669"/>
    <property type="project" value="TreeGrafter"/>
</dbReference>
<feature type="compositionally biased region" description="Polar residues" evidence="2">
    <location>
        <begin position="603"/>
        <end position="616"/>
    </location>
</feature>
<feature type="region of interest" description="Disordered" evidence="2">
    <location>
        <begin position="580"/>
        <end position="616"/>
    </location>
</feature>
<accession>A0A8D8S0A0</accession>
<reference evidence="3" key="1">
    <citation type="submission" date="2021-05" db="EMBL/GenBank/DDBJ databases">
        <authorList>
            <person name="Alioto T."/>
            <person name="Alioto T."/>
            <person name="Gomez Garrido J."/>
        </authorList>
    </citation>
    <scope>NUCLEOTIDE SEQUENCE</scope>
</reference>
<dbReference type="EMBL" id="HBUF01379310">
    <property type="protein sequence ID" value="CAG6729613.1"/>
    <property type="molecule type" value="Transcribed_RNA"/>
</dbReference>
<evidence type="ECO:0000313" key="3">
    <source>
        <dbReference type="EMBL" id="CAG6660894.1"/>
    </source>
</evidence>
<dbReference type="GO" id="GO:0000323">
    <property type="term" value="C:lytic vacuole"/>
    <property type="evidence" value="ECO:0007669"/>
    <property type="project" value="TreeGrafter"/>
</dbReference>
<evidence type="ECO:0000256" key="1">
    <source>
        <dbReference type="ARBA" id="ARBA00023054"/>
    </source>
</evidence>
<dbReference type="PANTHER" id="PTHR15157">
    <property type="entry name" value="UV RADIATION RESISTANCE-ASSOCIATED GENE PROTEIN"/>
    <property type="match status" value="1"/>
</dbReference>
<dbReference type="EMBL" id="HBUF01198124">
    <property type="protein sequence ID" value="CAG6660894.1"/>
    <property type="molecule type" value="Transcribed_RNA"/>
</dbReference>
<dbReference type="AlphaFoldDB" id="A0A8D8S0A0"/>
<dbReference type="PANTHER" id="PTHR15157:SF5">
    <property type="entry name" value="UV RADIATION RESISTANCE-ASSOCIATED GENE PROTEIN"/>
    <property type="match status" value="1"/>
</dbReference>
<proteinExistence type="predicted"/>
<dbReference type="GO" id="GO:0000149">
    <property type="term" value="F:SNARE binding"/>
    <property type="evidence" value="ECO:0007669"/>
    <property type="project" value="TreeGrafter"/>
</dbReference>
<protein>
    <submittedName>
        <fullName evidence="3">UV radiation resistance associated protein</fullName>
    </submittedName>
</protein>
<keyword evidence="1" id="KW-0175">Coiled coil</keyword>
<dbReference type="GO" id="GO:0035493">
    <property type="term" value="P:SNARE complex assembly"/>
    <property type="evidence" value="ECO:0007669"/>
    <property type="project" value="TreeGrafter"/>
</dbReference>
<feature type="compositionally biased region" description="Polar residues" evidence="2">
    <location>
        <begin position="580"/>
        <end position="594"/>
    </location>
</feature>
<name>A0A8D8S0A0_9HEMI</name>